<proteinExistence type="predicted"/>
<evidence type="ECO:0000313" key="1">
    <source>
        <dbReference type="EMBL" id="CAF1789327.1"/>
    </source>
</evidence>
<accession>A0A816J7P8</accession>
<name>A0A816J7P8_BRANA</name>
<dbReference type="Proteomes" id="UP001295469">
    <property type="component" value="Chromosome C09"/>
</dbReference>
<dbReference type="EMBL" id="HG994373">
    <property type="protein sequence ID" value="CAF1789327.1"/>
    <property type="molecule type" value="Genomic_DNA"/>
</dbReference>
<sequence>MPTGTRTPRPMYREGHLPRTIYLDVLLGRWFCMIKLKLKDFSILRRVLRSFGLHRSLDDAVMRYLMKNKKEKSSACFSYDPCCMVFCFEYFC</sequence>
<dbReference type="AlphaFoldDB" id="A0A816J7P8"/>
<organism evidence="1">
    <name type="scientific">Brassica napus</name>
    <name type="common">Rape</name>
    <dbReference type="NCBI Taxonomy" id="3708"/>
    <lineage>
        <taxon>Eukaryota</taxon>
        <taxon>Viridiplantae</taxon>
        <taxon>Streptophyta</taxon>
        <taxon>Embryophyta</taxon>
        <taxon>Tracheophyta</taxon>
        <taxon>Spermatophyta</taxon>
        <taxon>Magnoliopsida</taxon>
        <taxon>eudicotyledons</taxon>
        <taxon>Gunneridae</taxon>
        <taxon>Pentapetalae</taxon>
        <taxon>rosids</taxon>
        <taxon>malvids</taxon>
        <taxon>Brassicales</taxon>
        <taxon>Brassicaceae</taxon>
        <taxon>Brassiceae</taxon>
        <taxon>Brassica</taxon>
    </lineage>
</organism>
<reference evidence="1" key="1">
    <citation type="submission" date="2021-01" db="EMBL/GenBank/DDBJ databases">
        <authorList>
            <consortium name="Genoscope - CEA"/>
            <person name="William W."/>
        </authorList>
    </citation>
    <scope>NUCLEOTIDE SEQUENCE</scope>
</reference>
<protein>
    <submittedName>
        <fullName evidence="1">(rape) hypothetical protein</fullName>
    </submittedName>
</protein>
<gene>
    <name evidence="1" type="ORF">DARMORV10_C09P70120.1</name>
</gene>